<evidence type="ECO:0000313" key="2">
    <source>
        <dbReference type="Proteomes" id="UP001164539"/>
    </source>
</evidence>
<sequence>MSAKKRSSPSPPPPSTQDLKHRVITCLNKLADRDTLSVATTELESIAKTLTQDSFSSFINCLQNTDSSSKSPVRKQCVNLLTLLCHSHGNSLSPHLSKMVATLSRRLRDPDSSVRSACIAATAAMSSHITKPSFSVLYKPLVELIMVEQDVNSQVGGAMCLAAAIEATPNPEVEQLRKLLPRLGKAVRTEGFKAKAAVLGVIGSVVGVGGAKIKGVLDWLVPCVIEFLSCDDWAARKAAAEVLGKVAFVEKELAAEYKNSCLSALESRRFDKVKIVRETMNRSLDLWKGVPGVCEEFLAPSPSPSSSTDNGGAGCFPSLNKSSQDVGFRTPQPKKAVPTSRSPPTDSSIGTTAKTEISFKSNNRKASASLFCKLDGRKSPDWKVQIAVPRSPSSNETTADDNRISETGDSRLGELEKNVNCQPETKNVIFSKNGDRVYKFGGFRSGSRVVPYHDDENSDFVISGTEEVYDYPKDPEDLFLIREQLLQIENQQSSLLDLLQRFIGSSQSGMNSLETRVHGLEMALDEISYDLALSSGRIPNNDSAENTCCKLPGTEFLSSKFWRRAEGRFSTSRLSSSGNIQSLNAGYYTPDKDVTSESYKTDNQKLQHLSEGRFHLNPLADVHDLRGNPGLHSHRKVKNTNQDAERLQVRNASALDGASASAAPMAH</sequence>
<dbReference type="Proteomes" id="UP001164539">
    <property type="component" value="Chromosome 9"/>
</dbReference>
<comment type="caution">
    <text evidence="1">The sequence shown here is derived from an EMBL/GenBank/DDBJ whole genome shotgun (WGS) entry which is preliminary data.</text>
</comment>
<organism evidence="1 2">
    <name type="scientific">Melia azedarach</name>
    <name type="common">Chinaberry tree</name>
    <dbReference type="NCBI Taxonomy" id="155640"/>
    <lineage>
        <taxon>Eukaryota</taxon>
        <taxon>Viridiplantae</taxon>
        <taxon>Streptophyta</taxon>
        <taxon>Embryophyta</taxon>
        <taxon>Tracheophyta</taxon>
        <taxon>Spermatophyta</taxon>
        <taxon>Magnoliopsida</taxon>
        <taxon>eudicotyledons</taxon>
        <taxon>Gunneridae</taxon>
        <taxon>Pentapetalae</taxon>
        <taxon>rosids</taxon>
        <taxon>malvids</taxon>
        <taxon>Sapindales</taxon>
        <taxon>Meliaceae</taxon>
        <taxon>Melia</taxon>
    </lineage>
</organism>
<gene>
    <name evidence="1" type="ORF">OWV82_017264</name>
</gene>
<reference evidence="1 2" key="1">
    <citation type="journal article" date="2023" name="Science">
        <title>Complex scaffold remodeling in plant triterpene biosynthesis.</title>
        <authorList>
            <person name="De La Pena R."/>
            <person name="Hodgson H."/>
            <person name="Liu J.C."/>
            <person name="Stephenson M.J."/>
            <person name="Martin A.C."/>
            <person name="Owen C."/>
            <person name="Harkess A."/>
            <person name="Leebens-Mack J."/>
            <person name="Jimenez L.E."/>
            <person name="Osbourn A."/>
            <person name="Sattely E.S."/>
        </authorList>
    </citation>
    <scope>NUCLEOTIDE SEQUENCE [LARGE SCALE GENOMIC DNA]</scope>
    <source>
        <strain evidence="2">cv. JPN11</strain>
        <tissue evidence="1">Leaf</tissue>
    </source>
</reference>
<proteinExistence type="predicted"/>
<accession>A0ACC1XII5</accession>
<protein>
    <submittedName>
        <fullName evidence="1">Microtubule-associated TORTIFOLIA1-like protein</fullName>
    </submittedName>
</protein>
<name>A0ACC1XII5_MELAZ</name>
<evidence type="ECO:0000313" key="1">
    <source>
        <dbReference type="EMBL" id="KAJ4711206.1"/>
    </source>
</evidence>
<keyword evidence="2" id="KW-1185">Reference proteome</keyword>
<dbReference type="EMBL" id="CM051402">
    <property type="protein sequence ID" value="KAJ4711206.1"/>
    <property type="molecule type" value="Genomic_DNA"/>
</dbReference>